<dbReference type="SMART" id="SM00028">
    <property type="entry name" value="TPR"/>
    <property type="match status" value="4"/>
</dbReference>
<dbReference type="InterPro" id="IPR019734">
    <property type="entry name" value="TPR_rpt"/>
</dbReference>
<dbReference type="PANTHER" id="PTHR45586">
    <property type="entry name" value="TPR REPEAT-CONTAINING PROTEIN PA4667"/>
    <property type="match status" value="1"/>
</dbReference>
<dbReference type="SUPFAM" id="SSF48452">
    <property type="entry name" value="TPR-like"/>
    <property type="match status" value="1"/>
</dbReference>
<keyword evidence="3" id="KW-0808">Transferase</keyword>
<keyword evidence="2" id="KW-0802">TPR repeat</keyword>
<dbReference type="EMBL" id="AP018050">
    <property type="protein sequence ID" value="BBA30256.1"/>
    <property type="molecule type" value="Genomic_DNA"/>
</dbReference>
<name>A0A250KKW8_9BACT</name>
<evidence type="ECO:0000256" key="2">
    <source>
        <dbReference type="ARBA" id="ARBA00022803"/>
    </source>
</evidence>
<dbReference type="GO" id="GO:0016740">
    <property type="term" value="F:transferase activity"/>
    <property type="evidence" value="ECO:0007669"/>
    <property type="project" value="UniProtKB-KW"/>
</dbReference>
<proteinExistence type="predicted"/>
<organism evidence="3 4">
    <name type="scientific">Prevotella melaninogenica</name>
    <dbReference type="NCBI Taxonomy" id="28132"/>
    <lineage>
        <taxon>Bacteria</taxon>
        <taxon>Pseudomonadati</taxon>
        <taxon>Bacteroidota</taxon>
        <taxon>Bacteroidia</taxon>
        <taxon>Bacteroidales</taxon>
        <taxon>Prevotellaceae</taxon>
        <taxon>Prevotella</taxon>
    </lineage>
</organism>
<dbReference type="RefSeq" id="WP_120175259.1">
    <property type="nucleotide sequence ID" value="NZ_AP018050.1"/>
</dbReference>
<evidence type="ECO:0000313" key="3">
    <source>
        <dbReference type="EMBL" id="BBA30256.1"/>
    </source>
</evidence>
<accession>A0A250KKW8</accession>
<gene>
    <name evidence="3" type="ORF">PMEL_200784</name>
</gene>
<dbReference type="InterPro" id="IPR011990">
    <property type="entry name" value="TPR-like_helical_dom_sf"/>
</dbReference>
<dbReference type="Gene3D" id="1.25.40.10">
    <property type="entry name" value="Tetratricopeptide repeat domain"/>
    <property type="match status" value="1"/>
</dbReference>
<evidence type="ECO:0000256" key="1">
    <source>
        <dbReference type="ARBA" id="ARBA00022737"/>
    </source>
</evidence>
<dbReference type="Proteomes" id="UP000267517">
    <property type="component" value="Chromosome II"/>
</dbReference>
<protein>
    <submittedName>
        <fullName evidence="3">N-acetyl-glucosamine transferase</fullName>
    </submittedName>
</protein>
<dbReference type="PANTHER" id="PTHR45586:SF1">
    <property type="entry name" value="LIPOPOLYSACCHARIDE ASSEMBLY PROTEIN B"/>
    <property type="match status" value="1"/>
</dbReference>
<dbReference type="OrthoDB" id="9803982at2"/>
<dbReference type="InterPro" id="IPR051012">
    <property type="entry name" value="CellSynth/LPSAsmb/PSIAsmb"/>
</dbReference>
<dbReference type="AlphaFoldDB" id="A0A250KKW8"/>
<sequence>MDIYYQSDKFKQLLRRYEELQEDNISEFLDPEELTDVAEYYHYIGEDNKALEAVDYAIHMYPTATIPLSFKARLALFCNDDPQLADEIAEMIVDKTDLDYLYLKAEIMIVDNKAAEADDFLQSQYDAIISQEDREDYVLDVAALFSDYEETEYVEKWLSRSTKTEDNDYKELRARVLKNHGKYKESESILNELLDTNPYSGPYWNQLAQTQLLRNDIKDSITSSEYSIAINPDDEEAILNKANGLFSLGNYEEALKYYERYKKLCHNQDTTVVDVTIGHIHLMQGNASEAQRYYHLALAETKSKSLTLIHIGISTFDNGYVEYAYNIFSTLLPEMDDDWDIGFAYLARCCYELKLKKEFKIYVQQAVKRNPEESIMMLSDLYPEGTSPQDYPNIRILK</sequence>
<reference evidence="3 4" key="1">
    <citation type="submission" date="2017-05" db="EMBL/GenBank/DDBJ databases">
        <title>whole genome sequence of Prevotella melaninogenica GAI 07411.</title>
        <authorList>
            <person name="Kondo Y."/>
            <person name="Hoshino T."/>
        </authorList>
    </citation>
    <scope>NUCLEOTIDE SEQUENCE [LARGE SCALE GENOMIC DNA]</scope>
    <source>
        <strain evidence="3 4">GAI 07411</strain>
    </source>
</reference>
<dbReference type="Pfam" id="PF13181">
    <property type="entry name" value="TPR_8"/>
    <property type="match status" value="1"/>
</dbReference>
<evidence type="ECO:0000313" key="4">
    <source>
        <dbReference type="Proteomes" id="UP000267517"/>
    </source>
</evidence>
<keyword evidence="1" id="KW-0677">Repeat</keyword>